<dbReference type="RefSeq" id="WP_174408423.1">
    <property type="nucleotide sequence ID" value="NZ_BLVP01000001.1"/>
</dbReference>
<evidence type="ECO:0000313" key="1">
    <source>
        <dbReference type="EMBL" id="GFM35743.1"/>
    </source>
</evidence>
<dbReference type="Gene3D" id="3.40.50.11710">
    <property type="entry name" value="Cyclodipeptide synthase"/>
    <property type="match status" value="1"/>
</dbReference>
<evidence type="ECO:0008006" key="3">
    <source>
        <dbReference type="Google" id="ProtNLM"/>
    </source>
</evidence>
<comment type="caution">
    <text evidence="1">The sequence shown here is derived from an EMBL/GenBank/DDBJ whole genome shotgun (WGS) entry which is preliminary data.</text>
</comment>
<dbReference type="EMBL" id="BLVP01000001">
    <property type="protein sequence ID" value="GFM35743.1"/>
    <property type="molecule type" value="Genomic_DNA"/>
</dbReference>
<organism evidence="1 2">
    <name type="scientific">Desulfovibrio psychrotolerans</name>
    <dbReference type="NCBI Taxonomy" id="415242"/>
    <lineage>
        <taxon>Bacteria</taxon>
        <taxon>Pseudomonadati</taxon>
        <taxon>Thermodesulfobacteriota</taxon>
        <taxon>Desulfovibrionia</taxon>
        <taxon>Desulfovibrionales</taxon>
        <taxon>Desulfovibrionaceae</taxon>
        <taxon>Desulfovibrio</taxon>
    </lineage>
</organism>
<reference evidence="1 2" key="1">
    <citation type="submission" date="2020-05" db="EMBL/GenBank/DDBJ databases">
        <title>Draft genome sequence of Desulfovibrio psychrotolerans JS1T.</title>
        <authorList>
            <person name="Ueno A."/>
            <person name="Tamazawa S."/>
            <person name="Tamamura S."/>
            <person name="Murakami T."/>
            <person name="Kiyama T."/>
            <person name="Inomata H."/>
            <person name="Amano Y."/>
            <person name="Miyakawa K."/>
            <person name="Tamaki H."/>
            <person name="Naganuma T."/>
            <person name="Kaneko K."/>
        </authorList>
    </citation>
    <scope>NUCLEOTIDE SEQUENCE [LARGE SCALE GENOMIC DNA]</scope>
    <source>
        <strain evidence="1 2">JS1</strain>
    </source>
</reference>
<keyword evidence="2" id="KW-1185">Reference proteome</keyword>
<protein>
    <recommendedName>
        <fullName evidence="3">Cyclodipeptide synthase</fullName>
    </recommendedName>
</protein>
<evidence type="ECO:0000313" key="2">
    <source>
        <dbReference type="Proteomes" id="UP000503820"/>
    </source>
</evidence>
<sequence length="278" mass="31650">MWHDDKISPNQGIRSDAQKAFAEAASGRELYVAKFRNLQFEKQALYDNICFVPISLGQEYHEGGKFASIMRLVEKSFKECVIIVSDVLHRHTLVIEDASLDAEQALSRALEKGRQWVAANSAHWKDLSIPCRVVYWGELLHSEAYMRHRRELDALCSKSYCANHLVDEMVGHFVRSACAADAGESERARVAALSREYLLEEHAIQLRMIPEQFPEHHFVYPHTNRLDPLMELYRIISGCQCRWLRVRISRRDGGGVPGTGGVEQFRETAVCSGTHIPV</sequence>
<dbReference type="AlphaFoldDB" id="A0A7J0BPW4"/>
<accession>A0A7J0BPW4</accession>
<proteinExistence type="predicted"/>
<name>A0A7J0BPW4_9BACT</name>
<gene>
    <name evidence="1" type="ORF">DSM19430T_04270</name>
</gene>
<dbReference type="GO" id="GO:0016755">
    <property type="term" value="F:aminoacyltransferase activity"/>
    <property type="evidence" value="ECO:0007669"/>
    <property type="project" value="InterPro"/>
</dbReference>
<dbReference type="Proteomes" id="UP000503820">
    <property type="component" value="Unassembled WGS sequence"/>
</dbReference>
<dbReference type="InterPro" id="IPR038622">
    <property type="entry name" value="CDPS_sf"/>
</dbReference>